<organism evidence="15 16">
    <name type="scientific">Oxobacter pfennigii</name>
    <dbReference type="NCBI Taxonomy" id="36849"/>
    <lineage>
        <taxon>Bacteria</taxon>
        <taxon>Bacillati</taxon>
        <taxon>Bacillota</taxon>
        <taxon>Clostridia</taxon>
        <taxon>Eubacteriales</taxon>
        <taxon>Clostridiaceae</taxon>
        <taxon>Oxobacter</taxon>
    </lineage>
</organism>
<evidence type="ECO:0000313" key="15">
    <source>
        <dbReference type="EMBL" id="KPU45223.1"/>
    </source>
</evidence>
<dbReference type="Pfam" id="PF09084">
    <property type="entry name" value="NMT1"/>
    <property type="match status" value="1"/>
</dbReference>
<evidence type="ECO:0000256" key="10">
    <source>
        <dbReference type="ARBA" id="ARBA00033171"/>
    </source>
</evidence>
<evidence type="ECO:0000256" key="7">
    <source>
        <dbReference type="ARBA" id="ARBA00022898"/>
    </source>
</evidence>
<dbReference type="RefSeq" id="WP_054874219.1">
    <property type="nucleotide sequence ID" value="NZ_LKET01000026.1"/>
</dbReference>
<dbReference type="STRING" id="36849.OXPF_11140"/>
<dbReference type="InterPro" id="IPR027939">
    <property type="entry name" value="NMT1/THI5"/>
</dbReference>
<feature type="domain" description="SsuA/THI5-like" evidence="14">
    <location>
        <begin position="62"/>
        <end position="275"/>
    </location>
</feature>
<dbReference type="Proteomes" id="UP000050326">
    <property type="component" value="Unassembled WGS sequence"/>
</dbReference>
<keyword evidence="7" id="KW-0663">Pyridoxal phosphate</keyword>
<dbReference type="PANTHER" id="PTHR31528">
    <property type="entry name" value="4-AMINO-5-HYDROXYMETHYL-2-METHYLPYRIMIDINE PHOSPHATE SYNTHASE THI11-RELATED"/>
    <property type="match status" value="1"/>
</dbReference>
<dbReference type="OrthoDB" id="9815602at2"/>
<feature type="chain" id="PRO_5039624747" description="Thiamine pyrimidine synthase" evidence="13">
    <location>
        <begin position="21"/>
        <end position="355"/>
    </location>
</feature>
<evidence type="ECO:0000256" key="8">
    <source>
        <dbReference type="ARBA" id="ARBA00022977"/>
    </source>
</evidence>
<evidence type="ECO:0000259" key="14">
    <source>
        <dbReference type="Pfam" id="PF09084"/>
    </source>
</evidence>
<comment type="caution">
    <text evidence="15">The sequence shown here is derived from an EMBL/GenBank/DDBJ whole genome shotgun (WGS) entry which is preliminary data.</text>
</comment>
<keyword evidence="13" id="KW-0732">Signal</keyword>
<keyword evidence="5" id="KW-0808">Transferase</keyword>
<feature type="signal peptide" evidence="13">
    <location>
        <begin position="1"/>
        <end position="20"/>
    </location>
</feature>
<comment type="catalytic activity">
    <reaction evidence="11">
        <text>N(6)-(pyridoxal phosphate)-L-lysyl-[4-amino-5-hydroxymethyl-2-methylpyrimidine phosphate synthase] + L-histidyl-[4-amino-5-hydroxymethyl-2-methylpyrimidine phosphate synthase] + 2 Fe(3+) + 4 H2O = L-lysyl-[4-amino-5-hydroxymethyl-2-methylpyrimidine phosphate synthase] + (2S)-2-amino-5-hydroxy-4-oxopentanoyl-[4-amino-5-hydroxymethyl-2-methylpyrimidine phosphate synthase] + 4-amino-2-methyl-5-(phosphooxymethyl)pyrimidine + 3-oxopropanoate + 2 Fe(2+) + 2 H(+)</text>
        <dbReference type="Rhea" id="RHEA:65756"/>
        <dbReference type="Rhea" id="RHEA-COMP:16892"/>
        <dbReference type="Rhea" id="RHEA-COMP:16893"/>
        <dbReference type="Rhea" id="RHEA-COMP:16894"/>
        <dbReference type="Rhea" id="RHEA-COMP:16895"/>
        <dbReference type="ChEBI" id="CHEBI:15377"/>
        <dbReference type="ChEBI" id="CHEBI:15378"/>
        <dbReference type="ChEBI" id="CHEBI:29033"/>
        <dbReference type="ChEBI" id="CHEBI:29034"/>
        <dbReference type="ChEBI" id="CHEBI:29969"/>
        <dbReference type="ChEBI" id="CHEBI:29979"/>
        <dbReference type="ChEBI" id="CHEBI:33190"/>
        <dbReference type="ChEBI" id="CHEBI:58354"/>
        <dbReference type="ChEBI" id="CHEBI:143915"/>
        <dbReference type="ChEBI" id="CHEBI:157692"/>
    </reaction>
    <physiologicalReaction direction="left-to-right" evidence="11">
        <dbReference type="Rhea" id="RHEA:65757"/>
    </physiologicalReaction>
</comment>
<proteinExistence type="inferred from homology"/>
<dbReference type="InterPro" id="IPR015168">
    <property type="entry name" value="SsuA/THI5"/>
</dbReference>
<gene>
    <name evidence="15" type="ORF">OXPF_11140</name>
</gene>
<keyword evidence="9" id="KW-0408">Iron</keyword>
<keyword evidence="8" id="KW-0784">Thiamine biosynthesis</keyword>
<keyword evidence="6" id="KW-0479">Metal-binding</keyword>
<comment type="pathway">
    <text evidence="2">Cofactor biosynthesis; thiamine diphosphate biosynthesis.</text>
</comment>
<evidence type="ECO:0000256" key="3">
    <source>
        <dbReference type="ARBA" id="ARBA00009406"/>
    </source>
</evidence>
<reference evidence="15 16" key="1">
    <citation type="submission" date="2015-09" db="EMBL/GenBank/DDBJ databases">
        <title>Genome sequence of Oxobacter pfennigii DSM 3222.</title>
        <authorList>
            <person name="Poehlein A."/>
            <person name="Bengelsdorf F.R."/>
            <person name="Schiel-Bengelsdorf B."/>
            <person name="Duerre P."/>
            <person name="Daniel R."/>
        </authorList>
    </citation>
    <scope>NUCLEOTIDE SEQUENCE [LARGE SCALE GENOMIC DNA]</scope>
    <source>
        <strain evidence="15 16">DSM 3222</strain>
    </source>
</reference>
<dbReference type="PROSITE" id="PS51257">
    <property type="entry name" value="PROKAR_LIPOPROTEIN"/>
    <property type="match status" value="1"/>
</dbReference>
<dbReference type="Gene3D" id="3.40.190.10">
    <property type="entry name" value="Periplasmic binding protein-like II"/>
    <property type="match status" value="2"/>
</dbReference>
<evidence type="ECO:0000256" key="6">
    <source>
        <dbReference type="ARBA" id="ARBA00022723"/>
    </source>
</evidence>
<dbReference type="GO" id="GO:0046872">
    <property type="term" value="F:metal ion binding"/>
    <property type="evidence" value="ECO:0007669"/>
    <property type="project" value="UniProtKB-KW"/>
</dbReference>
<comment type="function">
    <text evidence="1">Responsible for the formation of the pyrimidine heterocycle in the thiamine biosynthesis pathway. Catalyzes the formation of hydroxymethylpyrimidine phosphate (HMP-P) from histidine and pyridoxal phosphate (PLP). The protein uses PLP and the active site histidine to form HMP-P, generating an inactive enzyme. The enzyme can only undergo a single turnover, which suggests it is a suicide enzyme.</text>
</comment>
<evidence type="ECO:0000256" key="11">
    <source>
        <dbReference type="ARBA" id="ARBA00048179"/>
    </source>
</evidence>
<dbReference type="GO" id="GO:0009228">
    <property type="term" value="P:thiamine biosynthetic process"/>
    <property type="evidence" value="ECO:0007669"/>
    <property type="project" value="UniProtKB-KW"/>
</dbReference>
<feature type="compositionally biased region" description="Low complexity" evidence="12">
    <location>
        <begin position="30"/>
        <end position="44"/>
    </location>
</feature>
<dbReference type="PANTHER" id="PTHR31528:SF1">
    <property type="entry name" value="4-AMINO-5-HYDROXYMETHYL-2-METHYLPYRIMIDINE PHOSPHATE SYNTHASE THI11-RELATED"/>
    <property type="match status" value="1"/>
</dbReference>
<dbReference type="PATRIC" id="fig|36849.3.peg.1190"/>
<dbReference type="GO" id="GO:0016740">
    <property type="term" value="F:transferase activity"/>
    <property type="evidence" value="ECO:0007669"/>
    <property type="project" value="UniProtKB-KW"/>
</dbReference>
<protein>
    <recommendedName>
        <fullName evidence="10">Thiamine pyrimidine synthase</fullName>
    </recommendedName>
</protein>
<evidence type="ECO:0000256" key="1">
    <source>
        <dbReference type="ARBA" id="ARBA00003469"/>
    </source>
</evidence>
<evidence type="ECO:0000256" key="13">
    <source>
        <dbReference type="SAM" id="SignalP"/>
    </source>
</evidence>
<evidence type="ECO:0000256" key="5">
    <source>
        <dbReference type="ARBA" id="ARBA00022679"/>
    </source>
</evidence>
<evidence type="ECO:0000256" key="4">
    <source>
        <dbReference type="ARBA" id="ARBA00011738"/>
    </source>
</evidence>
<evidence type="ECO:0000313" key="16">
    <source>
        <dbReference type="Proteomes" id="UP000050326"/>
    </source>
</evidence>
<dbReference type="AlphaFoldDB" id="A0A0P8WBC0"/>
<comment type="similarity">
    <text evidence="3">Belongs to the NMT1/THI5 family.</text>
</comment>
<accession>A0A0P8WBC0</accession>
<keyword evidence="16" id="KW-1185">Reference proteome</keyword>
<feature type="region of interest" description="Disordered" evidence="12">
    <location>
        <begin position="26"/>
        <end position="45"/>
    </location>
</feature>
<dbReference type="SUPFAM" id="SSF53850">
    <property type="entry name" value="Periplasmic binding protein-like II"/>
    <property type="match status" value="1"/>
</dbReference>
<comment type="subunit">
    <text evidence="4">Homodimer.</text>
</comment>
<evidence type="ECO:0000256" key="12">
    <source>
        <dbReference type="SAM" id="MobiDB-lite"/>
    </source>
</evidence>
<dbReference type="EMBL" id="LKET01000026">
    <property type="protein sequence ID" value="KPU45223.1"/>
    <property type="molecule type" value="Genomic_DNA"/>
</dbReference>
<evidence type="ECO:0000256" key="2">
    <source>
        <dbReference type="ARBA" id="ARBA00004948"/>
    </source>
</evidence>
<name>A0A0P8WBC0_9CLOT</name>
<evidence type="ECO:0000256" key="9">
    <source>
        <dbReference type="ARBA" id="ARBA00023004"/>
    </source>
</evidence>
<sequence>MKKKIAVLLLSLLMIVSTLAGCGGSQQGGTPTAAPTAAPTAEPTKSAELKKVRLQLKWLPQSQFMGYYVAKDKGYFEAEGLDVEILPGGSDIIPEQNVYNGAADIGVTWVSSLITYQTQGYELVNVAQIFQKSGLLLTAKKSSGIASPADLKGKKVANWFGGNEYEVLALLEKYTLDKDKDLELVQQDYTMDQLIGDTVHAASAMTYNEFGLVLESGIKEEDLVVIDMNDEDVAMLEDCLFVNADWAAQNKDVLVGFLRASIKGWAEACKDPEAAGELVYNVDKSVSKDHQVYMAKEVAKLVTPDGFDASKIGQIDMAAVKQTADFLKLYNKDLTSTPVVDETTFNPAYWNEATK</sequence>